<evidence type="ECO:0000256" key="1">
    <source>
        <dbReference type="SAM" id="Phobius"/>
    </source>
</evidence>
<comment type="caution">
    <text evidence="2">The sequence shown here is derived from an EMBL/GenBank/DDBJ whole genome shotgun (WGS) entry which is preliminary data.</text>
</comment>
<keyword evidence="1" id="KW-0472">Membrane</keyword>
<dbReference type="EMBL" id="JBBCAQ010000037">
    <property type="protein sequence ID" value="KAK7574048.1"/>
    <property type="molecule type" value="Genomic_DNA"/>
</dbReference>
<dbReference type="Proteomes" id="UP001367676">
    <property type="component" value="Unassembled WGS sequence"/>
</dbReference>
<sequence>MLDFNIEPNLDSIPSDHWLVSLENKDLHTLAINLDFIPPDSLPINCDRLDLQTRIFNFLIFQYPQTQGKDFKYNRLLHQTQLTPNTKRKISDYLNITDKDSGIENSNRLSNNFSLELEETFIDLEIISSFRLNYTHTENVLRLFCIMKIEYAEPIKLDSDKNMSFVTMEALFSALEIMSILIVNGLYHFQ</sequence>
<dbReference type="AlphaFoldDB" id="A0AAN9XZA7"/>
<reference evidence="2 3" key="1">
    <citation type="submission" date="2024-03" db="EMBL/GenBank/DDBJ databases">
        <title>Adaptation during the transition from Ophiocordyceps entomopathogen to insect associate is accompanied by gene loss and intensified selection.</title>
        <authorList>
            <person name="Ward C.M."/>
            <person name="Onetto C.A."/>
            <person name="Borneman A.R."/>
        </authorList>
    </citation>
    <scope>NUCLEOTIDE SEQUENCE [LARGE SCALE GENOMIC DNA]</scope>
    <source>
        <strain evidence="2">AWRI1</strain>
        <tissue evidence="2">Single Adult Female</tissue>
    </source>
</reference>
<organism evidence="2 3">
    <name type="scientific">Parthenolecanium corni</name>
    <dbReference type="NCBI Taxonomy" id="536013"/>
    <lineage>
        <taxon>Eukaryota</taxon>
        <taxon>Metazoa</taxon>
        <taxon>Ecdysozoa</taxon>
        <taxon>Arthropoda</taxon>
        <taxon>Hexapoda</taxon>
        <taxon>Insecta</taxon>
        <taxon>Pterygota</taxon>
        <taxon>Neoptera</taxon>
        <taxon>Paraneoptera</taxon>
        <taxon>Hemiptera</taxon>
        <taxon>Sternorrhyncha</taxon>
        <taxon>Coccoidea</taxon>
        <taxon>Coccidae</taxon>
        <taxon>Parthenolecanium</taxon>
    </lineage>
</organism>
<accession>A0AAN9XZA7</accession>
<name>A0AAN9XZA7_9HEMI</name>
<evidence type="ECO:0000313" key="3">
    <source>
        <dbReference type="Proteomes" id="UP001367676"/>
    </source>
</evidence>
<evidence type="ECO:0000313" key="2">
    <source>
        <dbReference type="EMBL" id="KAK7574048.1"/>
    </source>
</evidence>
<keyword evidence="3" id="KW-1185">Reference proteome</keyword>
<gene>
    <name evidence="2" type="ORF">V9T40_011239</name>
</gene>
<protein>
    <submittedName>
        <fullName evidence="2">Uncharacterized protein</fullName>
    </submittedName>
</protein>
<proteinExistence type="predicted"/>
<keyword evidence="1" id="KW-1133">Transmembrane helix</keyword>
<keyword evidence="1" id="KW-0812">Transmembrane</keyword>
<feature type="transmembrane region" description="Helical" evidence="1">
    <location>
        <begin position="165"/>
        <end position="187"/>
    </location>
</feature>